<dbReference type="PANTHER" id="PTHR33053:SF9">
    <property type="entry name" value="AGAP000105-PA"/>
    <property type="match status" value="1"/>
</dbReference>
<dbReference type="EnsemblMetazoa" id="ADIR009024-RA">
    <property type="protein sequence ID" value="ADIR009024-PA"/>
    <property type="gene ID" value="ADIR009024"/>
</dbReference>
<name>A0A182NMY9_9DIPT</name>
<evidence type="ECO:0000313" key="2">
    <source>
        <dbReference type="Proteomes" id="UP000075884"/>
    </source>
</evidence>
<dbReference type="STRING" id="7168.A0A182NMY9"/>
<reference evidence="1" key="2">
    <citation type="submission" date="2020-05" db="UniProtKB">
        <authorList>
            <consortium name="EnsemblMetazoa"/>
        </authorList>
    </citation>
    <scope>IDENTIFICATION</scope>
    <source>
        <strain evidence="1">WRAIR2</strain>
    </source>
</reference>
<dbReference type="Proteomes" id="UP000075884">
    <property type="component" value="Unassembled WGS sequence"/>
</dbReference>
<organism evidence="1 2">
    <name type="scientific">Anopheles dirus</name>
    <dbReference type="NCBI Taxonomy" id="7168"/>
    <lineage>
        <taxon>Eukaryota</taxon>
        <taxon>Metazoa</taxon>
        <taxon>Ecdysozoa</taxon>
        <taxon>Arthropoda</taxon>
        <taxon>Hexapoda</taxon>
        <taxon>Insecta</taxon>
        <taxon>Pterygota</taxon>
        <taxon>Neoptera</taxon>
        <taxon>Endopterygota</taxon>
        <taxon>Diptera</taxon>
        <taxon>Nematocera</taxon>
        <taxon>Culicoidea</taxon>
        <taxon>Culicidae</taxon>
        <taxon>Anophelinae</taxon>
        <taxon>Anopheles</taxon>
    </lineage>
</organism>
<accession>A0A182NMY9</accession>
<keyword evidence="2" id="KW-1185">Reference proteome</keyword>
<dbReference type="AlphaFoldDB" id="A0A182NMY9"/>
<sequence length="399" mass="46415">MAILGNMPRSLINLMLAILRKKFNATNLPKDARTLLKTPTRVGLEIKPISGGDFWYQGIETVMQKYFHYCEFWSKACLFKVFLCWRIHKTRKQDVIIADRHHLNDLGVTKKLFQDLIKHTFYQFRRWSPQENKSMTNYLIKTRLPSEIHRRMRNLKNVNFWKGSEFRTFLHYISPVALKDFMLDIPYNHFLLYFCGVTIFSSSAHQHLWLLAKKFLETFVKDFSKYYGRAHLTSNVHNLQHVYGDVAKFGQLDDFSAYCFENHLQFVKRTVRSGRKVAAQVAGRTQELATIETAANCTVLKYPQLKANGVGLHVTAHFVLLPNFKDQWFLTTDNGIVKFLDAKRIYSSLPTIIGIQYNSWTELFSVSVDDDLNGTEELKLSSTDINIYKLSGLCPSRKV</sequence>
<dbReference type="PANTHER" id="PTHR33053">
    <property type="entry name" value="PROTEIN, PUTATIVE-RELATED"/>
    <property type="match status" value="1"/>
</dbReference>
<proteinExistence type="predicted"/>
<evidence type="ECO:0000313" key="1">
    <source>
        <dbReference type="EnsemblMetazoa" id="ADIR009024-PA"/>
    </source>
</evidence>
<reference evidence="2" key="1">
    <citation type="submission" date="2013-03" db="EMBL/GenBank/DDBJ databases">
        <title>The Genome Sequence of Anopheles dirus WRAIR2.</title>
        <authorList>
            <consortium name="The Broad Institute Genomics Platform"/>
            <person name="Neafsey D.E."/>
            <person name="Walton C."/>
            <person name="Walker B."/>
            <person name="Young S.K."/>
            <person name="Zeng Q."/>
            <person name="Gargeya S."/>
            <person name="Fitzgerald M."/>
            <person name="Haas B."/>
            <person name="Abouelleil A."/>
            <person name="Allen A.W."/>
            <person name="Alvarado L."/>
            <person name="Arachchi H.M."/>
            <person name="Berlin A.M."/>
            <person name="Chapman S.B."/>
            <person name="Gainer-Dewar J."/>
            <person name="Goldberg J."/>
            <person name="Griggs A."/>
            <person name="Gujja S."/>
            <person name="Hansen M."/>
            <person name="Howarth C."/>
            <person name="Imamovic A."/>
            <person name="Ireland A."/>
            <person name="Larimer J."/>
            <person name="McCowan C."/>
            <person name="Murphy C."/>
            <person name="Pearson M."/>
            <person name="Poon T.W."/>
            <person name="Priest M."/>
            <person name="Roberts A."/>
            <person name="Saif S."/>
            <person name="Shea T."/>
            <person name="Sisk P."/>
            <person name="Sykes S."/>
            <person name="Wortman J."/>
            <person name="Nusbaum C."/>
            <person name="Birren B."/>
        </authorList>
    </citation>
    <scope>NUCLEOTIDE SEQUENCE [LARGE SCALE GENOMIC DNA]</scope>
    <source>
        <strain evidence="2">WRAIR2</strain>
    </source>
</reference>
<dbReference type="VEuPathDB" id="VectorBase:ADIR009024"/>
<protein>
    <submittedName>
        <fullName evidence="1">Uncharacterized protein</fullName>
    </submittedName>
</protein>